<accession>A0A3N0YJ38</accession>
<dbReference type="Proteomes" id="UP000281406">
    <property type="component" value="Unassembled WGS sequence"/>
</dbReference>
<gene>
    <name evidence="2" type="ORF">DPX16_0094</name>
</gene>
<sequence length="219" mass="24369">MEKRPVRSRQLSTGKLEQSKGEPRYGRDERHHEGERAVMERAALISALAPTNPFLPLLNEYDKECSLKTRQKSPAPCFSMSRAFELAMDPTASAASHRGLLESPAKKLIPTCCSFSNLPAQSVTYMPEWGSNKKPSSLKLGHDNGHSSYEAFRKKFELVAEANGWDETEKVGQLTTALDGDAQQVLLDVQGSQMYIVHALHQALSRRFGDITPPMALRQ</sequence>
<keyword evidence="3" id="KW-1185">Reference proteome</keyword>
<name>A0A3N0YJ38_ANAGA</name>
<comment type="caution">
    <text evidence="2">The sequence shown here is derived from an EMBL/GenBank/DDBJ whole genome shotgun (WGS) entry which is preliminary data.</text>
</comment>
<organism evidence="2 3">
    <name type="scientific">Anabarilius grahami</name>
    <name type="common">Kanglang fish</name>
    <name type="synonym">Barilius grahami</name>
    <dbReference type="NCBI Taxonomy" id="495550"/>
    <lineage>
        <taxon>Eukaryota</taxon>
        <taxon>Metazoa</taxon>
        <taxon>Chordata</taxon>
        <taxon>Craniata</taxon>
        <taxon>Vertebrata</taxon>
        <taxon>Euteleostomi</taxon>
        <taxon>Actinopterygii</taxon>
        <taxon>Neopterygii</taxon>
        <taxon>Teleostei</taxon>
        <taxon>Ostariophysi</taxon>
        <taxon>Cypriniformes</taxon>
        <taxon>Xenocyprididae</taxon>
        <taxon>Xenocypridinae</taxon>
        <taxon>Xenocypridinae incertae sedis</taxon>
        <taxon>Anabarilius</taxon>
    </lineage>
</organism>
<evidence type="ECO:0000256" key="1">
    <source>
        <dbReference type="SAM" id="MobiDB-lite"/>
    </source>
</evidence>
<feature type="compositionally biased region" description="Basic and acidic residues" evidence="1">
    <location>
        <begin position="17"/>
        <end position="33"/>
    </location>
</feature>
<feature type="region of interest" description="Disordered" evidence="1">
    <location>
        <begin position="1"/>
        <end position="33"/>
    </location>
</feature>
<protein>
    <submittedName>
        <fullName evidence="2">Uncharacterized protein</fullName>
    </submittedName>
</protein>
<dbReference type="EMBL" id="RJVU01040963">
    <property type="protein sequence ID" value="ROL46134.1"/>
    <property type="molecule type" value="Genomic_DNA"/>
</dbReference>
<proteinExistence type="predicted"/>
<evidence type="ECO:0000313" key="3">
    <source>
        <dbReference type="Proteomes" id="UP000281406"/>
    </source>
</evidence>
<dbReference type="OrthoDB" id="5957375at2759"/>
<dbReference type="AlphaFoldDB" id="A0A3N0YJ38"/>
<reference evidence="2 3" key="1">
    <citation type="submission" date="2018-10" db="EMBL/GenBank/DDBJ databases">
        <title>Genome assembly for a Yunnan-Guizhou Plateau 3E fish, Anabarilius grahami (Regan), and its evolutionary and genetic applications.</title>
        <authorList>
            <person name="Jiang W."/>
        </authorList>
    </citation>
    <scope>NUCLEOTIDE SEQUENCE [LARGE SCALE GENOMIC DNA]</scope>
    <source>
        <strain evidence="2">AG-KIZ</strain>
        <tissue evidence="2">Muscle</tissue>
    </source>
</reference>
<evidence type="ECO:0000313" key="2">
    <source>
        <dbReference type="EMBL" id="ROL46134.1"/>
    </source>
</evidence>